<evidence type="ECO:0000313" key="1">
    <source>
        <dbReference type="Proteomes" id="UP000887565"/>
    </source>
</evidence>
<dbReference type="AlphaFoldDB" id="A0A915K985"/>
<dbReference type="WBParaSite" id="nRc.2.0.1.t34447-RA">
    <property type="protein sequence ID" value="nRc.2.0.1.t34447-RA"/>
    <property type="gene ID" value="nRc.2.0.1.g34447"/>
</dbReference>
<name>A0A915K985_ROMCU</name>
<proteinExistence type="predicted"/>
<protein>
    <submittedName>
        <fullName evidence="2">Uncharacterized protein</fullName>
    </submittedName>
</protein>
<reference evidence="2" key="1">
    <citation type="submission" date="2022-11" db="UniProtKB">
        <authorList>
            <consortium name="WormBaseParasite"/>
        </authorList>
    </citation>
    <scope>IDENTIFICATION</scope>
</reference>
<keyword evidence="1" id="KW-1185">Reference proteome</keyword>
<dbReference type="Proteomes" id="UP000887565">
    <property type="component" value="Unplaced"/>
</dbReference>
<organism evidence="1 2">
    <name type="scientific">Romanomermis culicivorax</name>
    <name type="common">Nematode worm</name>
    <dbReference type="NCBI Taxonomy" id="13658"/>
    <lineage>
        <taxon>Eukaryota</taxon>
        <taxon>Metazoa</taxon>
        <taxon>Ecdysozoa</taxon>
        <taxon>Nematoda</taxon>
        <taxon>Enoplea</taxon>
        <taxon>Dorylaimia</taxon>
        <taxon>Mermithida</taxon>
        <taxon>Mermithoidea</taxon>
        <taxon>Mermithidae</taxon>
        <taxon>Romanomermis</taxon>
    </lineage>
</organism>
<evidence type="ECO:0000313" key="2">
    <source>
        <dbReference type="WBParaSite" id="nRc.2.0.1.t34447-RA"/>
    </source>
</evidence>
<accession>A0A915K985</accession>
<sequence>MPTTDIHVTLEIKLIHSFCVKTWTSFYTNADSQAEFNIPPIVELNTKPALPAVDCGHDCPLVNVKTATAGPLVNCKRSTKPKLTAKR</sequence>